<feature type="coiled-coil region" evidence="3">
    <location>
        <begin position="4"/>
        <end position="116"/>
    </location>
</feature>
<dbReference type="Gene3D" id="1.10.287.370">
    <property type="match status" value="1"/>
</dbReference>
<protein>
    <submittedName>
        <fullName evidence="4">Prefoldin subunit 6</fullName>
    </submittedName>
</protein>
<dbReference type="FunFam" id="1.10.287.370:FF:000003">
    <property type="entry name" value="Prefoldin subunit 6"/>
    <property type="match status" value="1"/>
</dbReference>
<dbReference type="GO" id="GO:0051082">
    <property type="term" value="F:unfolded protein binding"/>
    <property type="evidence" value="ECO:0007669"/>
    <property type="project" value="InterPro"/>
</dbReference>
<dbReference type="STRING" id="1263082.A0A068RJ59"/>
<dbReference type="GO" id="GO:0005737">
    <property type="term" value="C:cytoplasm"/>
    <property type="evidence" value="ECO:0007669"/>
    <property type="project" value="EnsemblFungi"/>
</dbReference>
<evidence type="ECO:0000313" key="5">
    <source>
        <dbReference type="Proteomes" id="UP000027586"/>
    </source>
</evidence>
<evidence type="ECO:0000256" key="1">
    <source>
        <dbReference type="ARBA" id="ARBA00008045"/>
    </source>
</evidence>
<keyword evidence="5" id="KW-1185">Reference proteome</keyword>
<reference evidence="4" key="1">
    <citation type="submission" date="2013-08" db="EMBL/GenBank/DDBJ databases">
        <title>Gene expansion shapes genome architecture in the human pathogen Lichtheimia corymbifera: an evolutionary genomics analysis in the ancient terrestrial Mucorales (Mucoromycotina).</title>
        <authorList>
            <person name="Schwartze V.U."/>
            <person name="Winter S."/>
            <person name="Shelest E."/>
            <person name="Marcet-Houben M."/>
            <person name="Horn F."/>
            <person name="Wehner S."/>
            <person name="Hoffmann K."/>
            <person name="Riege K."/>
            <person name="Sammeth M."/>
            <person name="Nowrousian M."/>
            <person name="Valiante V."/>
            <person name="Linde J."/>
            <person name="Jacobsen I.D."/>
            <person name="Marz M."/>
            <person name="Brakhage A.A."/>
            <person name="Gabaldon T."/>
            <person name="Bocker S."/>
            <person name="Voigt K."/>
        </authorList>
    </citation>
    <scope>NUCLEOTIDE SEQUENCE [LARGE SCALE GENOMIC DNA]</scope>
    <source>
        <strain evidence="4">FSU 9682</strain>
    </source>
</reference>
<gene>
    <name evidence="4" type="ORF">LCOR_01413.1</name>
</gene>
<dbReference type="EMBL" id="CBTN010000004">
    <property type="protein sequence ID" value="CDH49677.1"/>
    <property type="molecule type" value="Genomic_DNA"/>
</dbReference>
<keyword evidence="3" id="KW-0175">Coiled coil</keyword>
<evidence type="ECO:0000313" key="4">
    <source>
        <dbReference type="EMBL" id="CDH49677.1"/>
    </source>
</evidence>
<organism evidence="4 5">
    <name type="scientific">Lichtheimia corymbifera JMRC:FSU:9682</name>
    <dbReference type="NCBI Taxonomy" id="1263082"/>
    <lineage>
        <taxon>Eukaryota</taxon>
        <taxon>Fungi</taxon>
        <taxon>Fungi incertae sedis</taxon>
        <taxon>Mucoromycota</taxon>
        <taxon>Mucoromycotina</taxon>
        <taxon>Mucoromycetes</taxon>
        <taxon>Mucorales</taxon>
        <taxon>Lichtheimiaceae</taxon>
        <taxon>Lichtheimia</taxon>
    </lineage>
</organism>
<dbReference type="GO" id="GO:0051087">
    <property type="term" value="F:protein-folding chaperone binding"/>
    <property type="evidence" value="ECO:0007669"/>
    <property type="project" value="TreeGrafter"/>
</dbReference>
<name>A0A068RJ59_9FUNG</name>
<dbReference type="VEuPathDB" id="FungiDB:LCOR_01413.1"/>
<comment type="similarity">
    <text evidence="1">Belongs to the prefoldin subunit beta family.</text>
</comment>
<dbReference type="GO" id="GO:0051131">
    <property type="term" value="P:chaperone-mediated protein complex assembly"/>
    <property type="evidence" value="ECO:0007669"/>
    <property type="project" value="TreeGrafter"/>
</dbReference>
<dbReference type="GO" id="GO:0015631">
    <property type="term" value="F:tubulin binding"/>
    <property type="evidence" value="ECO:0007669"/>
    <property type="project" value="EnsemblFungi"/>
</dbReference>
<dbReference type="GO" id="GO:0016272">
    <property type="term" value="C:prefoldin complex"/>
    <property type="evidence" value="ECO:0007669"/>
    <property type="project" value="EnsemblFungi"/>
</dbReference>
<dbReference type="GO" id="GO:0032968">
    <property type="term" value="P:positive regulation of transcription elongation by RNA polymerase II"/>
    <property type="evidence" value="ECO:0007669"/>
    <property type="project" value="EnsemblFungi"/>
</dbReference>
<sequence>MSSLSVLEAKLEAESKAFQQLQKELSSAIESRQRLDSQQQENEVVRKEFEHLEDDASVYKLIGPVLVKQEKAEAETNVKNRLELISKEIERVEKQLKDLTTKSEKKKAEIAELQMQYQQQQPSASK</sequence>
<dbReference type="AlphaFoldDB" id="A0A068RJ59"/>
<dbReference type="PANTHER" id="PTHR21431">
    <property type="entry name" value="PREFOLDIN SUBUNIT 6"/>
    <property type="match status" value="1"/>
</dbReference>
<dbReference type="GO" id="GO:0006457">
    <property type="term" value="P:protein folding"/>
    <property type="evidence" value="ECO:0007669"/>
    <property type="project" value="EnsemblFungi"/>
</dbReference>
<dbReference type="CDD" id="cd23161">
    <property type="entry name" value="Prefoldin_6"/>
    <property type="match status" value="1"/>
</dbReference>
<dbReference type="OrthoDB" id="248120at2759"/>
<accession>A0A068RJ59</accession>
<dbReference type="PANTHER" id="PTHR21431:SF0">
    <property type="entry name" value="PREFOLDIN SUBUNIT 6"/>
    <property type="match status" value="1"/>
</dbReference>
<dbReference type="InterPro" id="IPR009053">
    <property type="entry name" value="Prefoldin"/>
</dbReference>
<dbReference type="InterPro" id="IPR002777">
    <property type="entry name" value="PFD_beta-like"/>
</dbReference>
<dbReference type="Proteomes" id="UP000027586">
    <property type="component" value="Unassembled WGS sequence"/>
</dbReference>
<dbReference type="Pfam" id="PF01920">
    <property type="entry name" value="Prefoldin_2"/>
    <property type="match status" value="1"/>
</dbReference>
<dbReference type="SUPFAM" id="SSF46579">
    <property type="entry name" value="Prefoldin"/>
    <property type="match status" value="1"/>
</dbReference>
<comment type="caution">
    <text evidence="4">The sequence shown here is derived from an EMBL/GenBank/DDBJ whole genome shotgun (WGS) entry which is preliminary data.</text>
</comment>
<evidence type="ECO:0000256" key="3">
    <source>
        <dbReference type="SAM" id="Coils"/>
    </source>
</evidence>
<keyword evidence="2" id="KW-0143">Chaperone</keyword>
<dbReference type="GO" id="GO:0007021">
    <property type="term" value="P:tubulin complex assembly"/>
    <property type="evidence" value="ECO:0007669"/>
    <property type="project" value="EnsemblFungi"/>
</dbReference>
<proteinExistence type="inferred from homology"/>
<evidence type="ECO:0000256" key="2">
    <source>
        <dbReference type="ARBA" id="ARBA00023186"/>
    </source>
</evidence>